<gene>
    <name evidence="3" type="ORF">ACFPO9_03760</name>
</gene>
<evidence type="ECO:0000313" key="4">
    <source>
        <dbReference type="Proteomes" id="UP001596086"/>
    </source>
</evidence>
<keyword evidence="4" id="KW-1185">Reference proteome</keyword>
<dbReference type="InterPro" id="IPR011990">
    <property type="entry name" value="TPR-like_helical_dom_sf"/>
</dbReference>
<dbReference type="SUPFAM" id="SSF48452">
    <property type="entry name" value="TPR-like"/>
    <property type="match status" value="1"/>
</dbReference>
<protein>
    <submittedName>
        <fullName evidence="3">Tetratricopeptide repeat protein</fullName>
    </submittedName>
</protein>
<dbReference type="PROSITE" id="PS51257">
    <property type="entry name" value="PROKAR_LIPOPROTEIN"/>
    <property type="match status" value="1"/>
</dbReference>
<keyword evidence="2" id="KW-0732">Signal</keyword>
<feature type="chain" id="PRO_5046439159" evidence="2">
    <location>
        <begin position="21"/>
        <end position="194"/>
    </location>
</feature>
<evidence type="ECO:0000313" key="3">
    <source>
        <dbReference type="EMBL" id="MFC5547627.1"/>
    </source>
</evidence>
<name>A0ABW0RX74_9BURK</name>
<evidence type="ECO:0000256" key="2">
    <source>
        <dbReference type="SAM" id="SignalP"/>
    </source>
</evidence>
<dbReference type="RefSeq" id="WP_379767253.1">
    <property type="nucleotide sequence ID" value="NZ_JBHSMZ010000001.1"/>
</dbReference>
<comment type="caution">
    <text evidence="3">The sequence shown here is derived from an EMBL/GenBank/DDBJ whole genome shotgun (WGS) entry which is preliminary data.</text>
</comment>
<organism evidence="3 4">
    <name type="scientific">Massilia aerilata</name>
    <dbReference type="NCBI Taxonomy" id="453817"/>
    <lineage>
        <taxon>Bacteria</taxon>
        <taxon>Pseudomonadati</taxon>
        <taxon>Pseudomonadota</taxon>
        <taxon>Betaproteobacteria</taxon>
        <taxon>Burkholderiales</taxon>
        <taxon>Oxalobacteraceae</taxon>
        <taxon>Telluria group</taxon>
        <taxon>Massilia</taxon>
    </lineage>
</organism>
<sequence>MKFHHLMPSLAFAAILSACAGTGGQVAASAKPAPTMAAAMAEVDAAVLAGQTDKAYTLLKSAGATFPVDKTPWVRMAQMRFDSTDYGEAIVSALEALERDPDDTLANSIVAVSGLRVTSKALADLSQKNNLSGNVRTEAVELAKLLRTSLNEEVLVSNGGRQPVARPRDTGGKKTISSPSTARPAGNDPFGALK</sequence>
<accession>A0ABW0RX74</accession>
<evidence type="ECO:0000256" key="1">
    <source>
        <dbReference type="SAM" id="MobiDB-lite"/>
    </source>
</evidence>
<dbReference type="Proteomes" id="UP001596086">
    <property type="component" value="Unassembled WGS sequence"/>
</dbReference>
<feature type="signal peptide" evidence="2">
    <location>
        <begin position="1"/>
        <end position="20"/>
    </location>
</feature>
<proteinExistence type="predicted"/>
<dbReference type="EMBL" id="JBHSMZ010000001">
    <property type="protein sequence ID" value="MFC5547627.1"/>
    <property type="molecule type" value="Genomic_DNA"/>
</dbReference>
<feature type="region of interest" description="Disordered" evidence="1">
    <location>
        <begin position="157"/>
        <end position="194"/>
    </location>
</feature>
<reference evidence="4" key="1">
    <citation type="journal article" date="2019" name="Int. J. Syst. Evol. Microbiol.">
        <title>The Global Catalogue of Microorganisms (GCM) 10K type strain sequencing project: providing services to taxonomists for standard genome sequencing and annotation.</title>
        <authorList>
            <consortium name="The Broad Institute Genomics Platform"/>
            <consortium name="The Broad Institute Genome Sequencing Center for Infectious Disease"/>
            <person name="Wu L."/>
            <person name="Ma J."/>
        </authorList>
    </citation>
    <scope>NUCLEOTIDE SEQUENCE [LARGE SCALE GENOMIC DNA]</scope>
    <source>
        <strain evidence="4">CGMCC 4.5798</strain>
    </source>
</reference>
<dbReference type="Gene3D" id="1.25.40.10">
    <property type="entry name" value="Tetratricopeptide repeat domain"/>
    <property type="match status" value="1"/>
</dbReference>